<protein>
    <submittedName>
        <fullName evidence="1">Uncharacterized protein</fullName>
    </submittedName>
</protein>
<reference evidence="2" key="1">
    <citation type="submission" date="2016-11" db="EMBL/GenBank/DDBJ databases">
        <authorList>
            <person name="Varghese N."/>
            <person name="Submissions S."/>
        </authorList>
    </citation>
    <scope>NUCLEOTIDE SEQUENCE [LARGE SCALE GENOMIC DNA]</scope>
    <source>
        <strain evidence="2">DSM 100564</strain>
    </source>
</reference>
<keyword evidence="2" id="KW-1185">Reference proteome</keyword>
<organism evidence="1 2">
    <name type="scientific">Shimia gijangensis</name>
    <dbReference type="NCBI Taxonomy" id="1470563"/>
    <lineage>
        <taxon>Bacteria</taxon>
        <taxon>Pseudomonadati</taxon>
        <taxon>Pseudomonadota</taxon>
        <taxon>Alphaproteobacteria</taxon>
        <taxon>Rhodobacterales</taxon>
        <taxon>Roseobacteraceae</taxon>
    </lineage>
</organism>
<evidence type="ECO:0000313" key="1">
    <source>
        <dbReference type="EMBL" id="SHI78940.1"/>
    </source>
</evidence>
<sequence>MIYEGAASRGPFLCGHKDGLVTIGPHTRCTDLNHTGRLFLQRVNQTLDRLT</sequence>
<accession>A0A1M6E0P5</accession>
<dbReference type="EMBL" id="FQZQ01000003">
    <property type="protein sequence ID" value="SHI78940.1"/>
    <property type="molecule type" value="Genomic_DNA"/>
</dbReference>
<evidence type="ECO:0000313" key="2">
    <source>
        <dbReference type="Proteomes" id="UP000183982"/>
    </source>
</evidence>
<name>A0A1M6E0P5_9RHOB</name>
<gene>
    <name evidence="1" type="ORF">SAMN05444000_10367</name>
</gene>
<dbReference type="Proteomes" id="UP000183982">
    <property type="component" value="Unassembled WGS sequence"/>
</dbReference>
<dbReference type="AlphaFoldDB" id="A0A1M6E0P5"/>
<proteinExistence type="predicted"/>